<protein>
    <recommendedName>
        <fullName evidence="3">asparagine synthase (glutamine-hydrolyzing)</fullName>
        <ecNumber evidence="3">6.3.5.4</ecNumber>
    </recommendedName>
</protein>
<dbReference type="PANTHER" id="PTHR43284:SF1">
    <property type="entry name" value="ASPARAGINE SYNTHETASE"/>
    <property type="match status" value="1"/>
</dbReference>
<dbReference type="GO" id="GO:0005524">
    <property type="term" value="F:ATP binding"/>
    <property type="evidence" value="ECO:0007669"/>
    <property type="project" value="UniProtKB-KW"/>
</dbReference>
<evidence type="ECO:0000256" key="4">
    <source>
        <dbReference type="ARBA" id="ARBA00022741"/>
    </source>
</evidence>
<dbReference type="AlphaFoldDB" id="A0A9X2TH19"/>
<evidence type="ECO:0000256" key="1">
    <source>
        <dbReference type="ARBA" id="ARBA00005187"/>
    </source>
</evidence>
<dbReference type="InterPro" id="IPR033738">
    <property type="entry name" value="AsnB_N"/>
</dbReference>
<dbReference type="PIRSF" id="PIRSF001589">
    <property type="entry name" value="Asn_synthetase_glu-h"/>
    <property type="match status" value="1"/>
</dbReference>
<evidence type="ECO:0000256" key="5">
    <source>
        <dbReference type="ARBA" id="ARBA00022840"/>
    </source>
</evidence>
<dbReference type="PROSITE" id="PS51278">
    <property type="entry name" value="GATASE_TYPE_2"/>
    <property type="match status" value="1"/>
</dbReference>
<evidence type="ECO:0000256" key="7">
    <source>
        <dbReference type="ARBA" id="ARBA00048741"/>
    </source>
</evidence>
<keyword evidence="10" id="KW-0436">Ligase</keyword>
<evidence type="ECO:0000313" key="10">
    <source>
        <dbReference type="EMBL" id="MCS3678752.1"/>
    </source>
</evidence>
<dbReference type="SUPFAM" id="SSF52402">
    <property type="entry name" value="Adenine nucleotide alpha hydrolases-like"/>
    <property type="match status" value="1"/>
</dbReference>
<evidence type="ECO:0000256" key="6">
    <source>
        <dbReference type="ARBA" id="ARBA00022962"/>
    </source>
</evidence>
<keyword evidence="5 8" id="KW-0067">ATP-binding</keyword>
<dbReference type="InterPro" id="IPR029055">
    <property type="entry name" value="Ntn_hydrolases_N"/>
</dbReference>
<dbReference type="Proteomes" id="UP001155027">
    <property type="component" value="Unassembled WGS sequence"/>
</dbReference>
<sequence length="642" mass="72205">MSGIAGIYHLDGRPVDEEIDRMVGAMEHRGPDGIHTWREGPVGLGHCMLETTPEDQYESLPLVDRTGSYVITADARIDNRRALIGTLTPPAPDGRPVTDTEIILEAYKRWGRDCPKKLLGAFSFCVWDAREQYLFCARDHFGVKPLYYCQLHEQLFAVASEVKSLLQIEAVPQTLNEMRIADQLGYFGGDKESTYFKSIRRIPPAHTKTVGKAQSDSIEYWSLDPGRTLNLDSQEDYAEAFRELFTTAVSDRMRSQAPIGCMLSGGLDSSSVACAAHQVRDKQADDRIRTISCVFDETPESDEREYISAVLEAYDFAHTSFRGDSINPIYPFLDTLSGAPDVPLRGGANLYVQHKAYDTLQSDGARVVLSGFDGDSTVSHGFGRLRELAEAGRWFSFARVVRAYAENMGVGAYEIARPYLIHFIAGPVVSRIPGYQRLRRATRGILGDREKDGTGIDQDDLLDSDFADRSGWTDRKRSILEEARKNTTGQRDLQHRRLTGGGIVAALEETERTAALVGIEARFPFWDRRLVEFCLAAPPELKLGKGWTRRIHRLGMAGVLPEKIRWRRDKGNLGHAFRRQLVDANADRLDELLSRPLRIREYVDLDTVRACRDSALNSGQTTDVEAHHLWNVLTLELWLRNL</sequence>
<evidence type="ECO:0000259" key="9">
    <source>
        <dbReference type="PROSITE" id="PS51278"/>
    </source>
</evidence>
<dbReference type="InterPro" id="IPR001962">
    <property type="entry name" value="Asn_synthase"/>
</dbReference>
<feature type="domain" description="Glutamine amidotransferase type-2" evidence="9">
    <location>
        <begin position="2"/>
        <end position="213"/>
    </location>
</feature>
<dbReference type="SUPFAM" id="SSF56235">
    <property type="entry name" value="N-terminal nucleophile aminohydrolases (Ntn hydrolases)"/>
    <property type="match status" value="1"/>
</dbReference>
<comment type="similarity">
    <text evidence="2">Belongs to the asparagine synthetase family.</text>
</comment>
<dbReference type="InterPro" id="IPR014729">
    <property type="entry name" value="Rossmann-like_a/b/a_fold"/>
</dbReference>
<dbReference type="Pfam" id="PF00733">
    <property type="entry name" value="Asn_synthase"/>
    <property type="match status" value="1"/>
</dbReference>
<dbReference type="GO" id="GO:0005829">
    <property type="term" value="C:cytosol"/>
    <property type="evidence" value="ECO:0007669"/>
    <property type="project" value="TreeGrafter"/>
</dbReference>
<proteinExistence type="inferred from homology"/>
<dbReference type="EC" id="6.3.5.4" evidence="3"/>
<evidence type="ECO:0000256" key="2">
    <source>
        <dbReference type="ARBA" id="ARBA00005752"/>
    </source>
</evidence>
<comment type="catalytic activity">
    <reaction evidence="7">
        <text>L-aspartate + L-glutamine + ATP + H2O = L-asparagine + L-glutamate + AMP + diphosphate + H(+)</text>
        <dbReference type="Rhea" id="RHEA:12228"/>
        <dbReference type="ChEBI" id="CHEBI:15377"/>
        <dbReference type="ChEBI" id="CHEBI:15378"/>
        <dbReference type="ChEBI" id="CHEBI:29985"/>
        <dbReference type="ChEBI" id="CHEBI:29991"/>
        <dbReference type="ChEBI" id="CHEBI:30616"/>
        <dbReference type="ChEBI" id="CHEBI:33019"/>
        <dbReference type="ChEBI" id="CHEBI:58048"/>
        <dbReference type="ChEBI" id="CHEBI:58359"/>
        <dbReference type="ChEBI" id="CHEBI:456215"/>
        <dbReference type="EC" id="6.3.5.4"/>
    </reaction>
</comment>
<dbReference type="CDD" id="cd01991">
    <property type="entry name" value="Asn_synthase_B_C"/>
    <property type="match status" value="1"/>
</dbReference>
<dbReference type="EMBL" id="JANUAU010000009">
    <property type="protein sequence ID" value="MCS3678752.1"/>
    <property type="molecule type" value="Genomic_DNA"/>
</dbReference>
<name>A0A9X2TH19_9BACT</name>
<evidence type="ECO:0000256" key="8">
    <source>
        <dbReference type="PIRSR" id="PIRSR001589-2"/>
    </source>
</evidence>
<keyword evidence="4 8" id="KW-0547">Nucleotide-binding</keyword>
<dbReference type="InterPro" id="IPR017932">
    <property type="entry name" value="GATase_2_dom"/>
</dbReference>
<organism evidence="10 11">
    <name type="scientific">Salinibacter ruber</name>
    <dbReference type="NCBI Taxonomy" id="146919"/>
    <lineage>
        <taxon>Bacteria</taxon>
        <taxon>Pseudomonadati</taxon>
        <taxon>Rhodothermota</taxon>
        <taxon>Rhodothermia</taxon>
        <taxon>Rhodothermales</taxon>
        <taxon>Salinibacteraceae</taxon>
        <taxon>Salinibacter</taxon>
    </lineage>
</organism>
<dbReference type="Gene3D" id="3.40.50.620">
    <property type="entry name" value="HUPs"/>
    <property type="match status" value="2"/>
</dbReference>
<feature type="binding site" evidence="8">
    <location>
        <position position="99"/>
    </location>
    <ligand>
        <name>L-glutamine</name>
        <dbReference type="ChEBI" id="CHEBI:58359"/>
    </ligand>
</feature>
<dbReference type="GO" id="GO:0004066">
    <property type="term" value="F:asparagine synthase (glutamine-hydrolyzing) activity"/>
    <property type="evidence" value="ECO:0007669"/>
    <property type="project" value="UniProtKB-EC"/>
</dbReference>
<accession>A0A9X2TH19</accession>
<gene>
    <name evidence="10" type="ORF">GGP71_002693</name>
</gene>
<evidence type="ECO:0000256" key="3">
    <source>
        <dbReference type="ARBA" id="ARBA00012737"/>
    </source>
</evidence>
<dbReference type="GO" id="GO:0006529">
    <property type="term" value="P:asparagine biosynthetic process"/>
    <property type="evidence" value="ECO:0007669"/>
    <property type="project" value="InterPro"/>
</dbReference>
<evidence type="ECO:0000313" key="11">
    <source>
        <dbReference type="Proteomes" id="UP001155027"/>
    </source>
</evidence>
<comment type="pathway">
    <text evidence="1">Amino-acid biosynthesis; L-asparagine biosynthesis; L-asparagine from L-aspartate (L-Gln route): step 1/1.</text>
</comment>
<dbReference type="RefSeq" id="WP_259080800.1">
    <property type="nucleotide sequence ID" value="NZ_JANUAU010000009.1"/>
</dbReference>
<keyword evidence="6" id="KW-0315">Glutamine amidotransferase</keyword>
<dbReference type="InterPro" id="IPR051786">
    <property type="entry name" value="ASN_synthetase/amidase"/>
</dbReference>
<dbReference type="PANTHER" id="PTHR43284">
    <property type="entry name" value="ASPARAGINE SYNTHETASE (GLUTAMINE-HYDROLYZING)"/>
    <property type="match status" value="1"/>
</dbReference>
<dbReference type="Pfam" id="PF13537">
    <property type="entry name" value="GATase_7"/>
    <property type="match status" value="1"/>
</dbReference>
<dbReference type="InterPro" id="IPR006426">
    <property type="entry name" value="Asn_synth_AEB"/>
</dbReference>
<reference evidence="10" key="1">
    <citation type="submission" date="2022-08" db="EMBL/GenBank/DDBJ databases">
        <title>Genomic Encyclopedia of Type Strains, Phase V (KMG-V): Genome sequencing to study the core and pangenomes of soil and plant-associated prokaryotes.</title>
        <authorList>
            <person name="Whitman W."/>
        </authorList>
    </citation>
    <scope>NUCLEOTIDE SEQUENCE</scope>
    <source>
        <strain evidence="10">0</strain>
    </source>
</reference>
<dbReference type="Gene3D" id="3.60.20.10">
    <property type="entry name" value="Glutamine Phosphoribosylpyrophosphate, subunit 1, domain 1"/>
    <property type="match status" value="1"/>
</dbReference>
<dbReference type="CDD" id="cd00712">
    <property type="entry name" value="AsnB"/>
    <property type="match status" value="1"/>
</dbReference>
<comment type="caution">
    <text evidence="10">The sequence shown here is derived from an EMBL/GenBank/DDBJ whole genome shotgun (WGS) entry which is preliminary data.</text>
</comment>